<sequence>MHFLTLISCRIIQGHSVWCHFHGFEPYFYIKYSPRIPPDNISRFHRTLEVILSSMSSYCQNYYACYEWSDSIHIGFRVQCSHSCFVYFSASDNTDIAFGVHFAFETQSALWPGQY</sequence>
<name>A0A5N5GAV9_9ROSA</name>
<dbReference type="OrthoDB" id="2414538at2759"/>
<proteinExistence type="predicted"/>
<dbReference type="InterPro" id="IPR012337">
    <property type="entry name" value="RNaseH-like_sf"/>
</dbReference>
<dbReference type="EMBL" id="SMOL01000458">
    <property type="protein sequence ID" value="KAB2612297.1"/>
    <property type="molecule type" value="Genomic_DNA"/>
</dbReference>
<reference evidence="2" key="2">
    <citation type="submission" date="2019-10" db="EMBL/GenBank/DDBJ databases">
        <title>A de novo genome assembly of a pear dwarfing rootstock.</title>
        <authorList>
            <person name="Wang F."/>
            <person name="Wang J."/>
            <person name="Li S."/>
            <person name="Zhang Y."/>
            <person name="Fang M."/>
            <person name="Ma L."/>
            <person name="Zhao Y."/>
            <person name="Jiang S."/>
        </authorList>
    </citation>
    <scope>NUCLEOTIDE SEQUENCE [LARGE SCALE GENOMIC DNA]</scope>
</reference>
<dbReference type="SUPFAM" id="SSF53098">
    <property type="entry name" value="Ribonuclease H-like"/>
    <property type="match status" value="1"/>
</dbReference>
<evidence type="ECO:0000313" key="1">
    <source>
        <dbReference type="EMBL" id="KAB2612297.1"/>
    </source>
</evidence>
<protein>
    <recommendedName>
        <fullName evidence="3">DNA-directed DNA polymerase family B exonuclease domain-containing protein</fullName>
    </recommendedName>
</protein>
<comment type="caution">
    <text evidence="1">The sequence shown here is derived from an EMBL/GenBank/DDBJ whole genome shotgun (WGS) entry which is preliminary data.</text>
</comment>
<keyword evidence="2" id="KW-1185">Reference proteome</keyword>
<evidence type="ECO:0008006" key="3">
    <source>
        <dbReference type="Google" id="ProtNLM"/>
    </source>
</evidence>
<evidence type="ECO:0000313" key="2">
    <source>
        <dbReference type="Proteomes" id="UP000327157"/>
    </source>
</evidence>
<dbReference type="Gene3D" id="3.30.342.10">
    <property type="entry name" value="DNA Polymerase, chain B, domain 1"/>
    <property type="match status" value="1"/>
</dbReference>
<reference evidence="1 2" key="3">
    <citation type="submission" date="2019-11" db="EMBL/GenBank/DDBJ databases">
        <title>A de novo genome assembly of a pear dwarfing rootstock.</title>
        <authorList>
            <person name="Wang F."/>
            <person name="Wang J."/>
            <person name="Li S."/>
            <person name="Zhang Y."/>
            <person name="Fang M."/>
            <person name="Ma L."/>
            <person name="Zhao Y."/>
            <person name="Jiang S."/>
        </authorList>
    </citation>
    <scope>NUCLEOTIDE SEQUENCE [LARGE SCALE GENOMIC DNA]</scope>
    <source>
        <strain evidence="1">S2</strain>
        <tissue evidence="1">Leaf</tissue>
    </source>
</reference>
<reference evidence="1 2" key="1">
    <citation type="submission" date="2019-09" db="EMBL/GenBank/DDBJ databases">
        <authorList>
            <person name="Ou C."/>
        </authorList>
    </citation>
    <scope>NUCLEOTIDE SEQUENCE [LARGE SCALE GENOMIC DNA]</scope>
    <source>
        <strain evidence="1">S2</strain>
        <tissue evidence="1">Leaf</tissue>
    </source>
</reference>
<dbReference type="Proteomes" id="UP000327157">
    <property type="component" value="Chromosome 9"/>
</dbReference>
<gene>
    <name evidence="1" type="ORF">D8674_034613</name>
</gene>
<organism evidence="1 2">
    <name type="scientific">Pyrus ussuriensis x Pyrus communis</name>
    <dbReference type="NCBI Taxonomy" id="2448454"/>
    <lineage>
        <taxon>Eukaryota</taxon>
        <taxon>Viridiplantae</taxon>
        <taxon>Streptophyta</taxon>
        <taxon>Embryophyta</taxon>
        <taxon>Tracheophyta</taxon>
        <taxon>Spermatophyta</taxon>
        <taxon>Magnoliopsida</taxon>
        <taxon>eudicotyledons</taxon>
        <taxon>Gunneridae</taxon>
        <taxon>Pentapetalae</taxon>
        <taxon>rosids</taxon>
        <taxon>fabids</taxon>
        <taxon>Rosales</taxon>
        <taxon>Rosaceae</taxon>
        <taxon>Amygdaloideae</taxon>
        <taxon>Maleae</taxon>
        <taxon>Pyrus</taxon>
    </lineage>
</organism>
<dbReference type="AlphaFoldDB" id="A0A5N5GAV9"/>
<accession>A0A5N5GAV9</accession>